<name>A0ABP8ANX3_9ACTN</name>
<evidence type="ECO:0000313" key="2">
    <source>
        <dbReference type="Proteomes" id="UP001501251"/>
    </source>
</evidence>
<accession>A0ABP8ANX3</accession>
<dbReference type="EMBL" id="BAABAQ010000003">
    <property type="protein sequence ID" value="GAA4187077.1"/>
    <property type="molecule type" value="Genomic_DNA"/>
</dbReference>
<comment type="caution">
    <text evidence="1">The sequence shown here is derived from an EMBL/GenBank/DDBJ whole genome shotgun (WGS) entry which is preliminary data.</text>
</comment>
<organism evidence="1 2">
    <name type="scientific">Streptosporangium oxazolinicum</name>
    <dbReference type="NCBI Taxonomy" id="909287"/>
    <lineage>
        <taxon>Bacteria</taxon>
        <taxon>Bacillati</taxon>
        <taxon>Actinomycetota</taxon>
        <taxon>Actinomycetes</taxon>
        <taxon>Streptosporangiales</taxon>
        <taxon>Streptosporangiaceae</taxon>
        <taxon>Streptosporangium</taxon>
    </lineage>
</organism>
<keyword evidence="2" id="KW-1185">Reference proteome</keyword>
<evidence type="ECO:0000313" key="1">
    <source>
        <dbReference type="EMBL" id="GAA4187077.1"/>
    </source>
</evidence>
<gene>
    <name evidence="1" type="ORF">GCM10022252_20020</name>
</gene>
<reference evidence="2" key="1">
    <citation type="journal article" date="2019" name="Int. J. Syst. Evol. Microbiol.">
        <title>The Global Catalogue of Microorganisms (GCM) 10K type strain sequencing project: providing services to taxonomists for standard genome sequencing and annotation.</title>
        <authorList>
            <consortium name="The Broad Institute Genomics Platform"/>
            <consortium name="The Broad Institute Genome Sequencing Center for Infectious Disease"/>
            <person name="Wu L."/>
            <person name="Ma J."/>
        </authorList>
    </citation>
    <scope>NUCLEOTIDE SEQUENCE [LARGE SCALE GENOMIC DNA]</scope>
    <source>
        <strain evidence="2">JCM 17388</strain>
    </source>
</reference>
<dbReference type="Proteomes" id="UP001501251">
    <property type="component" value="Unassembled WGS sequence"/>
</dbReference>
<protein>
    <submittedName>
        <fullName evidence="1">Uncharacterized protein</fullName>
    </submittedName>
</protein>
<sequence>MGILGVEGDPGRDHVFVDVAIYVFLSQDMHSCGGVRENFEITCGVKCICWAVTSGGL</sequence>
<proteinExistence type="predicted"/>